<evidence type="ECO:0000256" key="8">
    <source>
        <dbReference type="ARBA" id="ARBA00022840"/>
    </source>
</evidence>
<evidence type="ECO:0000256" key="2">
    <source>
        <dbReference type="ARBA" id="ARBA00007599"/>
    </source>
</evidence>
<evidence type="ECO:0000313" key="12">
    <source>
        <dbReference type="Proteomes" id="UP001574673"/>
    </source>
</evidence>
<keyword evidence="7" id="KW-0547">Nucleotide-binding</keyword>
<dbReference type="Proteomes" id="UP001574673">
    <property type="component" value="Unassembled WGS sequence"/>
</dbReference>
<dbReference type="Gene3D" id="3.40.50.300">
    <property type="entry name" value="P-loop containing nucleotide triphosphate hydrolases"/>
    <property type="match status" value="1"/>
</dbReference>
<dbReference type="EMBL" id="JBEUWX010000002">
    <property type="protein sequence ID" value="MFA9949797.1"/>
    <property type="molecule type" value="Genomic_DNA"/>
</dbReference>
<dbReference type="RefSeq" id="WP_418890904.1">
    <property type="nucleotide sequence ID" value="NZ_JBEUWX010000002.1"/>
</dbReference>
<organism evidence="11 12">
    <name type="scientific">Dentiradicibacter hellwigii</name>
    <dbReference type="NCBI Taxonomy" id="3149053"/>
    <lineage>
        <taxon>Bacteria</taxon>
        <taxon>Pseudomonadati</taxon>
        <taxon>Pseudomonadota</taxon>
        <taxon>Betaproteobacteria</taxon>
        <taxon>Rhodocyclales</taxon>
        <taxon>Rhodocyclaceae</taxon>
        <taxon>Dentiradicibacter</taxon>
    </lineage>
</organism>
<dbReference type="PANTHER" id="PTHR33540">
    <property type="entry name" value="TRNA THREONYLCARBAMOYLADENOSINE BIOSYNTHESIS PROTEIN TSAE"/>
    <property type="match status" value="1"/>
</dbReference>
<evidence type="ECO:0000256" key="1">
    <source>
        <dbReference type="ARBA" id="ARBA00004496"/>
    </source>
</evidence>
<name>A0ABV4UE10_9RHOO</name>
<keyword evidence="9" id="KW-0460">Magnesium</keyword>
<accession>A0ABV4UE10</accession>
<protein>
    <recommendedName>
        <fullName evidence="3">tRNA threonylcarbamoyladenosine biosynthesis protein TsaE</fullName>
    </recommendedName>
    <alternativeName>
        <fullName evidence="10">t(6)A37 threonylcarbamoyladenosine biosynthesis protein TsaE</fullName>
    </alternativeName>
</protein>
<evidence type="ECO:0000256" key="4">
    <source>
        <dbReference type="ARBA" id="ARBA00022490"/>
    </source>
</evidence>
<keyword evidence="5" id="KW-0819">tRNA processing</keyword>
<comment type="caution">
    <text evidence="11">The sequence shown here is derived from an EMBL/GenBank/DDBJ whole genome shotgun (WGS) entry which is preliminary data.</text>
</comment>
<evidence type="ECO:0000256" key="9">
    <source>
        <dbReference type="ARBA" id="ARBA00022842"/>
    </source>
</evidence>
<keyword evidence="8" id="KW-0067">ATP-binding</keyword>
<dbReference type="SUPFAM" id="SSF52540">
    <property type="entry name" value="P-loop containing nucleoside triphosphate hydrolases"/>
    <property type="match status" value="1"/>
</dbReference>
<evidence type="ECO:0000256" key="3">
    <source>
        <dbReference type="ARBA" id="ARBA00019010"/>
    </source>
</evidence>
<evidence type="ECO:0000256" key="5">
    <source>
        <dbReference type="ARBA" id="ARBA00022694"/>
    </source>
</evidence>
<gene>
    <name evidence="11" type="primary">tsaE</name>
    <name evidence="11" type="ORF">ABCS64_05545</name>
</gene>
<dbReference type="Pfam" id="PF02367">
    <property type="entry name" value="TsaE"/>
    <property type="match status" value="1"/>
</dbReference>
<dbReference type="NCBIfam" id="TIGR00150">
    <property type="entry name" value="T6A_YjeE"/>
    <property type="match status" value="1"/>
</dbReference>
<evidence type="ECO:0000256" key="7">
    <source>
        <dbReference type="ARBA" id="ARBA00022741"/>
    </source>
</evidence>
<evidence type="ECO:0000256" key="10">
    <source>
        <dbReference type="ARBA" id="ARBA00032441"/>
    </source>
</evidence>
<dbReference type="InterPro" id="IPR027417">
    <property type="entry name" value="P-loop_NTPase"/>
</dbReference>
<comment type="similarity">
    <text evidence="2">Belongs to the TsaE family.</text>
</comment>
<dbReference type="PANTHER" id="PTHR33540:SF2">
    <property type="entry name" value="TRNA THREONYLCARBAMOYLADENOSINE BIOSYNTHESIS PROTEIN TSAE"/>
    <property type="match status" value="1"/>
</dbReference>
<keyword evidence="6" id="KW-0479">Metal-binding</keyword>
<reference evidence="12" key="1">
    <citation type="submission" date="2024-06" db="EMBL/GenBank/DDBJ databases">
        <title>Radixoralia hellwigii gen. nov., sp nov., isolated from a root canal in the human oral cavity.</title>
        <authorList>
            <person name="Bartsch S."/>
            <person name="Wittmer A."/>
            <person name="Schulz A.-K."/>
            <person name="Neumann-Schaal M."/>
            <person name="Wolf J."/>
            <person name="Gronow S."/>
            <person name="Tennert C."/>
            <person name="Haecker G."/>
            <person name="Cieplik F."/>
            <person name="Al-Ahmad A."/>
        </authorList>
    </citation>
    <scope>NUCLEOTIDE SEQUENCE [LARGE SCALE GENOMIC DNA]</scope>
    <source>
        <strain evidence="12">Wk13</strain>
    </source>
</reference>
<comment type="subcellular location">
    <subcellularLocation>
        <location evidence="1">Cytoplasm</location>
    </subcellularLocation>
</comment>
<proteinExistence type="inferred from homology"/>
<evidence type="ECO:0000313" key="11">
    <source>
        <dbReference type="EMBL" id="MFA9949797.1"/>
    </source>
</evidence>
<keyword evidence="12" id="KW-1185">Reference proteome</keyword>
<keyword evidence="4" id="KW-0963">Cytoplasm</keyword>
<sequence length="183" mass="19925">MNAETKSVENGQTPAAALTLPLPDEAATQAFGWALGPLLTPGMVVWFDGDLGAGKTTLARAVLRSLGYEGPVKSPTYTLVEFYVVSRLYLYHFDFYRFNDPSEFEDAGLGEYFRDDTVCLVEWPDKAAAYVPAADLRIAFHFAGETVPESRPADGRRLVLHAYSTAGRQCLSSLRAGYSSAAS</sequence>
<evidence type="ECO:0000256" key="6">
    <source>
        <dbReference type="ARBA" id="ARBA00022723"/>
    </source>
</evidence>
<dbReference type="InterPro" id="IPR003442">
    <property type="entry name" value="T6A_TsaE"/>
</dbReference>